<dbReference type="VEuPathDB" id="FungiDB:MFRU_012g01260"/>
<sequence>MAEPLLTDLNVHHPNESANCEGDIYDGSMPEELLKREDYAAPFLRCRYNRRDKFKQGLSKGHQQQIQWEENRIAELRAVFAAQERNDLLLSELQKLKGEQQSRAAITSPFRAPQKMELSGESVISKKDIPDDSGYGFFVLKITLSRRKDDLSPSDTASSFDSYKIKNYALIEVLEPNPGDDPWKMPYLHWEMDRKRSQMSNLTKTLTTEHQKKQTRHHIRGSGKLAEFVEEYRNKFGLLHKTKTNDIVNAEASGSTHELSDGPILIAKKSARKACGLFLMQVAKVYEAMELEPDIRLILSLLAVPEGWDVTSLTLPVCTNVFDLDWKIFVRSRSIRYMILALLIMNECSMVFFDRTKPTDGRPEVVNIFADAIGYVDKDIETPAEFAISRLQVTQVFSKALETINGQVEPMQEMPGLLSLMLHELQKKQFLESEYQCLCIKEATAALGRADESVHQGRSIMIFTVATIIFLLLSFMSSVFGMNAKEFTGSDDAEMGIREQFEYMFQICIAWTLFFLYLALKTPSPKLLKLPNIIYFPTTIVSSCYYCLTGKTK</sequence>
<protein>
    <submittedName>
        <fullName evidence="6">Uncharacterized protein</fullName>
    </submittedName>
</protein>
<evidence type="ECO:0000313" key="7">
    <source>
        <dbReference type="Proteomes" id="UP000322873"/>
    </source>
</evidence>
<dbReference type="InterPro" id="IPR045863">
    <property type="entry name" value="CorA_TM1_TM2"/>
</dbReference>
<dbReference type="InterPro" id="IPR050829">
    <property type="entry name" value="CorA_MIT"/>
</dbReference>
<dbReference type="Gene3D" id="1.20.58.340">
    <property type="entry name" value="Magnesium transport protein CorA, transmembrane region"/>
    <property type="match status" value="1"/>
</dbReference>
<evidence type="ECO:0000256" key="4">
    <source>
        <dbReference type="ARBA" id="ARBA00023136"/>
    </source>
</evidence>
<keyword evidence="3 5" id="KW-1133">Transmembrane helix</keyword>
<evidence type="ECO:0000313" key="6">
    <source>
        <dbReference type="EMBL" id="KAA8568580.1"/>
    </source>
</evidence>
<comment type="caution">
    <text evidence="6">The sequence shown here is derived from an EMBL/GenBank/DDBJ whole genome shotgun (WGS) entry which is preliminary data.</text>
</comment>
<organism evidence="6 7">
    <name type="scientific">Monilinia fructicola</name>
    <name type="common">Brown rot fungus</name>
    <name type="synonym">Ciboria fructicola</name>
    <dbReference type="NCBI Taxonomy" id="38448"/>
    <lineage>
        <taxon>Eukaryota</taxon>
        <taxon>Fungi</taxon>
        <taxon>Dikarya</taxon>
        <taxon>Ascomycota</taxon>
        <taxon>Pezizomycotina</taxon>
        <taxon>Leotiomycetes</taxon>
        <taxon>Helotiales</taxon>
        <taxon>Sclerotiniaceae</taxon>
        <taxon>Monilinia</taxon>
    </lineage>
</organism>
<dbReference type="GO" id="GO:0016020">
    <property type="term" value="C:membrane"/>
    <property type="evidence" value="ECO:0007669"/>
    <property type="project" value="UniProtKB-SubCell"/>
</dbReference>
<accession>A0A5M9JIV2</accession>
<feature type="transmembrane region" description="Helical" evidence="5">
    <location>
        <begin position="460"/>
        <end position="483"/>
    </location>
</feature>
<dbReference type="EMBL" id="VICG01000009">
    <property type="protein sequence ID" value="KAA8568580.1"/>
    <property type="molecule type" value="Genomic_DNA"/>
</dbReference>
<dbReference type="PANTHER" id="PTHR47685">
    <property type="entry name" value="MAGNESIUM TRANSPORT PROTEIN CORA"/>
    <property type="match status" value="1"/>
</dbReference>
<dbReference type="AlphaFoldDB" id="A0A5M9JIV2"/>
<dbReference type="PANTHER" id="PTHR47685:SF1">
    <property type="entry name" value="MAGNESIUM TRANSPORT PROTEIN CORA"/>
    <property type="match status" value="1"/>
</dbReference>
<keyword evidence="2 5" id="KW-0812">Transmembrane</keyword>
<comment type="subcellular location">
    <subcellularLocation>
        <location evidence="1">Membrane</location>
        <topology evidence="1">Multi-pass membrane protein</topology>
    </subcellularLocation>
</comment>
<evidence type="ECO:0000256" key="3">
    <source>
        <dbReference type="ARBA" id="ARBA00022989"/>
    </source>
</evidence>
<feature type="transmembrane region" description="Helical" evidence="5">
    <location>
        <begin position="503"/>
        <end position="520"/>
    </location>
</feature>
<dbReference type="SUPFAM" id="SSF144083">
    <property type="entry name" value="Magnesium transport protein CorA, transmembrane region"/>
    <property type="match status" value="1"/>
</dbReference>
<keyword evidence="7" id="KW-1185">Reference proteome</keyword>
<keyword evidence="4 5" id="KW-0472">Membrane</keyword>
<proteinExistence type="predicted"/>
<dbReference type="Proteomes" id="UP000322873">
    <property type="component" value="Unassembled WGS sequence"/>
</dbReference>
<evidence type="ECO:0000256" key="2">
    <source>
        <dbReference type="ARBA" id="ARBA00022692"/>
    </source>
</evidence>
<reference evidence="6 7" key="1">
    <citation type="submission" date="2019-06" db="EMBL/GenBank/DDBJ databases">
        <title>Genome Sequence of the Brown Rot Fungal Pathogen Monilinia fructicola.</title>
        <authorList>
            <person name="De Miccolis Angelini R.M."/>
            <person name="Landi L."/>
            <person name="Abate D."/>
            <person name="Pollastro S."/>
            <person name="Romanazzi G."/>
            <person name="Faretra F."/>
        </authorList>
    </citation>
    <scope>NUCLEOTIDE SEQUENCE [LARGE SCALE GENOMIC DNA]</scope>
    <source>
        <strain evidence="6 7">Mfrc123</strain>
    </source>
</reference>
<evidence type="ECO:0000256" key="5">
    <source>
        <dbReference type="SAM" id="Phobius"/>
    </source>
</evidence>
<evidence type="ECO:0000256" key="1">
    <source>
        <dbReference type="ARBA" id="ARBA00004141"/>
    </source>
</evidence>
<gene>
    <name evidence="6" type="ORF">EYC84_007597</name>
</gene>
<name>A0A5M9JIV2_MONFR</name>